<protein>
    <submittedName>
        <fullName evidence="1">Uncharacterized protein</fullName>
    </submittedName>
</protein>
<evidence type="ECO:0000313" key="2">
    <source>
        <dbReference type="Proteomes" id="UP000829398"/>
    </source>
</evidence>
<evidence type="ECO:0000313" key="1">
    <source>
        <dbReference type="EMBL" id="KAH9717955.1"/>
    </source>
</evidence>
<reference evidence="2" key="1">
    <citation type="journal article" date="2023" name="Hortic. Res.">
        <title>A chromosome-level phased genome enabling allele-level studies in sweet orange: a case study on citrus Huanglongbing tolerance.</title>
        <authorList>
            <person name="Wu B."/>
            <person name="Yu Q."/>
            <person name="Deng Z."/>
            <person name="Duan Y."/>
            <person name="Luo F."/>
            <person name="Gmitter F. Jr."/>
        </authorList>
    </citation>
    <scope>NUCLEOTIDE SEQUENCE [LARGE SCALE GENOMIC DNA]</scope>
    <source>
        <strain evidence="2">cv. Valencia</strain>
    </source>
</reference>
<organism evidence="1 2">
    <name type="scientific">Citrus sinensis</name>
    <name type="common">Sweet orange</name>
    <name type="synonym">Citrus aurantium var. sinensis</name>
    <dbReference type="NCBI Taxonomy" id="2711"/>
    <lineage>
        <taxon>Eukaryota</taxon>
        <taxon>Viridiplantae</taxon>
        <taxon>Streptophyta</taxon>
        <taxon>Embryophyta</taxon>
        <taxon>Tracheophyta</taxon>
        <taxon>Spermatophyta</taxon>
        <taxon>Magnoliopsida</taxon>
        <taxon>eudicotyledons</taxon>
        <taxon>Gunneridae</taxon>
        <taxon>Pentapetalae</taxon>
        <taxon>rosids</taxon>
        <taxon>malvids</taxon>
        <taxon>Sapindales</taxon>
        <taxon>Rutaceae</taxon>
        <taxon>Aurantioideae</taxon>
        <taxon>Citrus</taxon>
    </lineage>
</organism>
<sequence length="1036" mass="119555">MKTLKDYVRNRYRPEGCIVESYIAEEALAFCAVYLSNCDVIGLPTGFPTDLSIEKPLGGANIKVVDDPLLAQAHRCVLMNTPEIQIYIEEHMHYLASRNPYKAKTNLWLQNEHIRTFSGWLQAKVAHDKANNVPIDEIVCWLANKPRSSVVTFSGYEINGFNFTTRDRDCNRVTQNSGVRVVANTLQISSSKDKSPHFGDMTFYGVIDEIWQLDYLMVKKTLFKCDWVDDRGVCTDNLVTDKAYKLNGERCEDVDVFSPLSNKLPEMADDVEFTLPELDGRPRRRKQTKKKGLQKQEVSHEAAIEYNSYGVPVGKGRNDLRSYIGVIVRETISILLDDWRRVPLEMKETLWVHFQKKFKLSLKCKSQVLKWMGVASRNFRCELATEFVLPNKDDRKSLRLPPIEYPSIKKEDWKLFVDKVLSEQFQEKSKKAKDKRAKNVYNHRLGNTGYGGMLYRKNELKSHVEQGTFQSQGSHDILGEALQKQPNGSRVQGVGQFVTPSMYFHVPDATELARERKMYQESFQFMSAQLERMNARLNAYSNTEVGSSNFPKSKTSTGVQIDNDQQSPETLGKRKFSCHDKVPNKEPPVIRPAEVAKKEPRVIIPAEVAKKEPRVIRPAEIAKKEPRVIRPAAKDLNVRVKNTRAAARSRKNDMSEYMNMFTMFIENSLPRLIRIRHDTSTFGEIWETHLDKMICAEIIEFKEVSNCIINIWIKHLYEEMESNGSTKPVQFGLFEKLYPRVSFKDRTQYISKLLGLAELGQVIVFPYNPGAHWVLLAIDMVRRTTYYLDPLEGSPDEELMQIVNQLTMSLNCRGIRIHQSLNSDTKANVQWIPVKPSSFECGYYVMKYMQDIITNVNVLKNNRDVASRYLLRLGQGEQELATDIDFSREGQVNAMLVRRLELLSEVERLARSLRLTEDEFFSNTPQSVFTGRSFEEVIRAAKGYFHHFENMFQEIEERRAFELLKSTTDQANYLMTKQAKIVAITCTYAALKRKDFLRLDFKYDNLLMEESAQMLEIETCCSRDRRMAMNILNAAY</sequence>
<gene>
    <name evidence="1" type="ORF">KPL71_022033</name>
</gene>
<dbReference type="Proteomes" id="UP000829398">
    <property type="component" value="Chromosome 7"/>
</dbReference>
<proteinExistence type="predicted"/>
<accession>A0ACB8JM28</accession>
<name>A0ACB8JM28_CITSI</name>
<dbReference type="EMBL" id="CM039176">
    <property type="protein sequence ID" value="KAH9717955.1"/>
    <property type="molecule type" value="Genomic_DNA"/>
</dbReference>
<keyword evidence="2" id="KW-1185">Reference proteome</keyword>
<comment type="caution">
    <text evidence="1">The sequence shown here is derived from an EMBL/GenBank/DDBJ whole genome shotgun (WGS) entry which is preliminary data.</text>
</comment>